<evidence type="ECO:0000313" key="1">
    <source>
        <dbReference type="EMBL" id="KAH9506917.1"/>
    </source>
</evidence>
<dbReference type="EMBL" id="ASGP02000005">
    <property type="protein sequence ID" value="KAH9506917.1"/>
    <property type="molecule type" value="Genomic_DNA"/>
</dbReference>
<organism evidence="1 2">
    <name type="scientific">Dermatophagoides farinae</name>
    <name type="common">American house dust mite</name>
    <dbReference type="NCBI Taxonomy" id="6954"/>
    <lineage>
        <taxon>Eukaryota</taxon>
        <taxon>Metazoa</taxon>
        <taxon>Ecdysozoa</taxon>
        <taxon>Arthropoda</taxon>
        <taxon>Chelicerata</taxon>
        <taxon>Arachnida</taxon>
        <taxon>Acari</taxon>
        <taxon>Acariformes</taxon>
        <taxon>Sarcoptiformes</taxon>
        <taxon>Astigmata</taxon>
        <taxon>Psoroptidia</taxon>
        <taxon>Analgoidea</taxon>
        <taxon>Pyroglyphidae</taxon>
        <taxon>Dermatophagoidinae</taxon>
        <taxon>Dermatophagoides</taxon>
    </lineage>
</organism>
<sequence length="80" mass="9366">MVQFASLFGHHNYRNNNKQQQQQLVLFFEIINPSGLDLFFYFVKCNDDDHLMIESKMKKMVAMSVGLLNPAFCIHLIFPV</sequence>
<accession>A0A922L1T9</accession>
<comment type="caution">
    <text evidence="1">The sequence shown here is derived from an EMBL/GenBank/DDBJ whole genome shotgun (WGS) entry which is preliminary data.</text>
</comment>
<reference evidence="1" key="1">
    <citation type="submission" date="2013-05" db="EMBL/GenBank/DDBJ databases">
        <authorList>
            <person name="Yim A.K.Y."/>
            <person name="Chan T.F."/>
            <person name="Ji K.M."/>
            <person name="Liu X.Y."/>
            <person name="Zhou J.W."/>
            <person name="Li R.Q."/>
            <person name="Yang K.Y."/>
            <person name="Li J."/>
            <person name="Li M."/>
            <person name="Law P.T.W."/>
            <person name="Wu Y.L."/>
            <person name="Cai Z.L."/>
            <person name="Qin H."/>
            <person name="Bao Y."/>
            <person name="Leung R.K.K."/>
            <person name="Ng P.K.S."/>
            <person name="Zou J."/>
            <person name="Zhong X.J."/>
            <person name="Ran P.X."/>
            <person name="Zhong N.S."/>
            <person name="Liu Z.G."/>
            <person name="Tsui S.K.W."/>
        </authorList>
    </citation>
    <scope>NUCLEOTIDE SEQUENCE</scope>
    <source>
        <strain evidence="1">Derf</strain>
        <tissue evidence="1">Whole organism</tissue>
    </source>
</reference>
<proteinExistence type="predicted"/>
<name>A0A922L1T9_DERFA</name>
<dbReference type="AlphaFoldDB" id="A0A922L1T9"/>
<evidence type="ECO:0000313" key="2">
    <source>
        <dbReference type="Proteomes" id="UP000790347"/>
    </source>
</evidence>
<gene>
    <name evidence="1" type="ORF">DERF_011625</name>
</gene>
<reference evidence="1" key="2">
    <citation type="journal article" date="2022" name="Res Sq">
        <title>Comparative Genomics Reveals Insights into the Divergent Evolution of Astigmatic Mites and Household Pest Adaptations.</title>
        <authorList>
            <person name="Xiong Q."/>
            <person name="Wan A.T.-Y."/>
            <person name="Liu X.-Y."/>
            <person name="Fung C.S.-H."/>
            <person name="Xiao X."/>
            <person name="Malainual N."/>
            <person name="Hou J."/>
            <person name="Wang L."/>
            <person name="Wang M."/>
            <person name="Yang K."/>
            <person name="Cui Y."/>
            <person name="Leung E."/>
            <person name="Nong W."/>
            <person name="Shin S.-K."/>
            <person name="Au S."/>
            <person name="Jeong K.Y."/>
            <person name="Chew F.T."/>
            <person name="Hui J."/>
            <person name="Leung T.F."/>
            <person name="Tungtrongchitr A."/>
            <person name="Zhong N."/>
            <person name="Liu Z."/>
            <person name="Tsui S."/>
        </authorList>
    </citation>
    <scope>NUCLEOTIDE SEQUENCE</scope>
    <source>
        <strain evidence="1">Derf</strain>
        <tissue evidence="1">Whole organism</tissue>
    </source>
</reference>
<protein>
    <submittedName>
        <fullName evidence="1">Uncharacterized protein</fullName>
    </submittedName>
</protein>
<keyword evidence="2" id="KW-1185">Reference proteome</keyword>
<dbReference type="Proteomes" id="UP000790347">
    <property type="component" value="Unassembled WGS sequence"/>
</dbReference>